<keyword evidence="6" id="KW-0966">Cell projection</keyword>
<dbReference type="Pfam" id="PF00669">
    <property type="entry name" value="Flagellin_N"/>
    <property type="match status" value="1"/>
</dbReference>
<dbReference type="GO" id="GO:0009288">
    <property type="term" value="C:bacterial-type flagellum"/>
    <property type="evidence" value="ECO:0007669"/>
    <property type="project" value="UniProtKB-SubCell"/>
</dbReference>
<dbReference type="EMBL" id="CP049216">
    <property type="protein sequence ID" value="QTG13901.1"/>
    <property type="molecule type" value="Genomic_DNA"/>
</dbReference>
<sequence length="430" mass="45243">MTSILTNAAAMAALQTLRMIDKNLETTQARVSSGYRVETAADNAAYWSISTTMRSDNAALSAVQDALGLGAAKVDTAYDALANSIEVVKKIKEKLVAAYGVGADRGKIQDEIKQLQEQLKSTSESASFSGENWLQASISNGGTPPVVEPITKKVVASFTRTGSGNVGVTTVDYVLDGSAVLFDLSGGKLGILDKSAVFVAKTEQQITQTSTTAGVTTNAGYVVKKLTDAEIGTLNAATPDTNTDPSVYSNGTVNYLRLSENTWVKVTATNPSSGTTTVAAAYRDTGSNDWFYDTTGAPTSVARSLGLSVSTLDLDNLDVVAAAMSGFSGGTTNYTASDAIDVMMSFVDKQLEAMTSTASSLGSLQSRINMQENFVSSLMDVIDKGIGRLVDADMNEESTRLKALQTQQQLGIQALSIANANAQNILQLFK</sequence>
<comment type="similarity">
    <text evidence="1 3">Belongs to the bacterial flagellin family.</text>
</comment>
<name>A0AAJ4N2P5_AGRTU</name>
<evidence type="ECO:0000259" key="5">
    <source>
        <dbReference type="Pfam" id="PF00700"/>
    </source>
</evidence>
<dbReference type="GO" id="GO:0005198">
    <property type="term" value="F:structural molecule activity"/>
    <property type="evidence" value="ECO:0007669"/>
    <property type="project" value="UniProtKB-UniRule"/>
</dbReference>
<gene>
    <name evidence="6" type="ORF">G6M86_11830</name>
</gene>
<dbReference type="PRINTS" id="PR00207">
    <property type="entry name" value="FLAGELLIN"/>
</dbReference>
<dbReference type="Gene3D" id="1.20.1330.10">
    <property type="entry name" value="f41 fragment of flagellin, N-terminal domain"/>
    <property type="match status" value="1"/>
</dbReference>
<dbReference type="RefSeq" id="WP_065703820.1">
    <property type="nucleotide sequence ID" value="NZ_CP048522.1"/>
</dbReference>
<evidence type="ECO:0000256" key="3">
    <source>
        <dbReference type="RuleBase" id="RU362073"/>
    </source>
</evidence>
<dbReference type="PANTHER" id="PTHR42792:SF2">
    <property type="entry name" value="FLAGELLIN"/>
    <property type="match status" value="1"/>
</dbReference>
<accession>A0AAJ4N2P5</accession>
<comment type="function">
    <text evidence="3">Flagellin is the subunit protein which polymerizes to form the filaments of bacterial flagella.</text>
</comment>
<dbReference type="PANTHER" id="PTHR42792">
    <property type="entry name" value="FLAGELLIN"/>
    <property type="match status" value="1"/>
</dbReference>
<dbReference type="InterPro" id="IPR001029">
    <property type="entry name" value="Flagellin_N"/>
</dbReference>
<keyword evidence="6" id="KW-0969">Cilium</keyword>
<dbReference type="InterPro" id="IPR046358">
    <property type="entry name" value="Flagellin_C"/>
</dbReference>
<keyword evidence="3" id="KW-0964">Secreted</keyword>
<dbReference type="GO" id="GO:0005576">
    <property type="term" value="C:extracellular region"/>
    <property type="evidence" value="ECO:0007669"/>
    <property type="project" value="UniProtKB-SubCell"/>
</dbReference>
<evidence type="ECO:0000259" key="4">
    <source>
        <dbReference type="Pfam" id="PF00669"/>
    </source>
</evidence>
<proteinExistence type="inferred from homology"/>
<dbReference type="Gene3D" id="6.10.10.10">
    <property type="entry name" value="Flagellar export chaperone, C-terminal domain"/>
    <property type="match status" value="1"/>
</dbReference>
<organism evidence="6 7">
    <name type="scientific">Agrobacterium tumefaciens</name>
    <dbReference type="NCBI Taxonomy" id="358"/>
    <lineage>
        <taxon>Bacteria</taxon>
        <taxon>Pseudomonadati</taxon>
        <taxon>Pseudomonadota</taxon>
        <taxon>Alphaproteobacteria</taxon>
        <taxon>Hyphomicrobiales</taxon>
        <taxon>Rhizobiaceae</taxon>
        <taxon>Rhizobium/Agrobacterium group</taxon>
        <taxon>Agrobacterium</taxon>
        <taxon>Agrobacterium tumefaciens complex</taxon>
    </lineage>
</organism>
<keyword evidence="2 3" id="KW-0975">Bacterial flagellum</keyword>
<evidence type="ECO:0000256" key="2">
    <source>
        <dbReference type="ARBA" id="ARBA00023143"/>
    </source>
</evidence>
<feature type="domain" description="Flagellin N-terminal" evidence="4">
    <location>
        <begin position="4"/>
        <end position="137"/>
    </location>
</feature>
<dbReference type="AlphaFoldDB" id="A0AAJ4N2P5"/>
<feature type="domain" description="Flagellin C-terminal" evidence="5">
    <location>
        <begin position="345"/>
        <end position="429"/>
    </location>
</feature>
<dbReference type="SUPFAM" id="SSF64518">
    <property type="entry name" value="Phase 1 flagellin"/>
    <property type="match status" value="1"/>
</dbReference>
<dbReference type="InterPro" id="IPR001492">
    <property type="entry name" value="Flagellin"/>
</dbReference>
<evidence type="ECO:0000313" key="7">
    <source>
        <dbReference type="Proteomes" id="UP000663946"/>
    </source>
</evidence>
<dbReference type="Proteomes" id="UP000663946">
    <property type="component" value="Chromosome 1"/>
</dbReference>
<dbReference type="InterPro" id="IPR042187">
    <property type="entry name" value="Flagellin_C_sub2"/>
</dbReference>
<comment type="subcellular location">
    <subcellularLocation>
        <location evidence="3">Secreted</location>
    </subcellularLocation>
    <subcellularLocation>
        <location evidence="3">Bacterial flagellum</location>
    </subcellularLocation>
</comment>
<dbReference type="Pfam" id="PF00700">
    <property type="entry name" value="Flagellin_C"/>
    <property type="match status" value="1"/>
</dbReference>
<keyword evidence="6" id="KW-0282">Flagellum</keyword>
<reference evidence="6" key="1">
    <citation type="submission" date="2020-02" db="EMBL/GenBank/DDBJ databases">
        <title>Unexpected conservation and global transmission of agrobacterial virulence plasmids.</title>
        <authorList>
            <person name="Weisberg A.J."/>
            <person name="Davis E.W. II"/>
            <person name="Tabima J.R."/>
            <person name="Belcher M.S."/>
            <person name="Miller M."/>
            <person name="Kuo C.-H."/>
            <person name="Loper J.E."/>
            <person name="Grunwald N.J."/>
            <person name="Putnam M.L."/>
            <person name="Chang J.H."/>
        </authorList>
    </citation>
    <scope>NUCLEOTIDE SEQUENCE</scope>
    <source>
        <strain evidence="6">Q15/94</strain>
    </source>
</reference>
<protein>
    <recommendedName>
        <fullName evidence="3">Flagellin</fullName>
    </recommendedName>
</protein>
<evidence type="ECO:0000313" key="6">
    <source>
        <dbReference type="EMBL" id="QTG13901.1"/>
    </source>
</evidence>
<evidence type="ECO:0000256" key="1">
    <source>
        <dbReference type="ARBA" id="ARBA00005709"/>
    </source>
</evidence>